<sequence length="234" mass="24600">MTNTRRKKSIRVLMCIAALALFTALFALFTATPTYASAASTPRYAVPFDYTCYYQYNTSTTVNSSDNGTTSATVTNSAGGSTTISVAMYGSSASGSGTLSGAIASSTVNIVLTSGYKWHAMKVTNSSGAEVGSSSSTTLTLSGLSDGTYYFTSSETGTGWNPNPRAYARYYTNISFSFKVDSTKPTISGASTSTTGKYVKGSFTVYASDSMSGIKALYYKTPNSSYYQSTTSTS</sequence>
<dbReference type="Proteomes" id="UP000823928">
    <property type="component" value="Unassembled WGS sequence"/>
</dbReference>
<dbReference type="AlphaFoldDB" id="A0A9D1F137"/>
<evidence type="ECO:0000256" key="1">
    <source>
        <dbReference type="SAM" id="SignalP"/>
    </source>
</evidence>
<reference evidence="2" key="2">
    <citation type="journal article" date="2021" name="PeerJ">
        <title>Extensive microbial diversity within the chicken gut microbiome revealed by metagenomics and culture.</title>
        <authorList>
            <person name="Gilroy R."/>
            <person name="Ravi A."/>
            <person name="Getino M."/>
            <person name="Pursley I."/>
            <person name="Horton D.L."/>
            <person name="Alikhan N.F."/>
            <person name="Baker D."/>
            <person name="Gharbi K."/>
            <person name="Hall N."/>
            <person name="Watson M."/>
            <person name="Adriaenssens E.M."/>
            <person name="Foster-Nyarko E."/>
            <person name="Jarju S."/>
            <person name="Secka A."/>
            <person name="Antonio M."/>
            <person name="Oren A."/>
            <person name="Chaudhuri R.R."/>
            <person name="La Ragione R."/>
            <person name="Hildebrand F."/>
            <person name="Pallen M.J."/>
        </authorList>
    </citation>
    <scope>NUCLEOTIDE SEQUENCE</scope>
    <source>
        <strain evidence="2">6276</strain>
    </source>
</reference>
<gene>
    <name evidence="2" type="ORF">IAC10_13200</name>
</gene>
<reference evidence="2" key="1">
    <citation type="submission" date="2020-10" db="EMBL/GenBank/DDBJ databases">
        <authorList>
            <person name="Gilroy R."/>
        </authorList>
    </citation>
    <scope>NUCLEOTIDE SEQUENCE</scope>
    <source>
        <strain evidence="2">6276</strain>
    </source>
</reference>
<dbReference type="EMBL" id="DVIU01000272">
    <property type="protein sequence ID" value="HIS37556.1"/>
    <property type="molecule type" value="Genomic_DNA"/>
</dbReference>
<evidence type="ECO:0008006" key="4">
    <source>
        <dbReference type="Google" id="ProtNLM"/>
    </source>
</evidence>
<organism evidence="2 3">
    <name type="scientific">Candidatus Scatousia excrementigallinarum</name>
    <dbReference type="NCBI Taxonomy" id="2840935"/>
    <lineage>
        <taxon>Bacteria</taxon>
        <taxon>Candidatus Scatousia</taxon>
    </lineage>
</organism>
<feature type="signal peptide" evidence="1">
    <location>
        <begin position="1"/>
        <end position="38"/>
    </location>
</feature>
<name>A0A9D1F137_9BACT</name>
<evidence type="ECO:0000313" key="3">
    <source>
        <dbReference type="Proteomes" id="UP000823928"/>
    </source>
</evidence>
<evidence type="ECO:0000313" key="2">
    <source>
        <dbReference type="EMBL" id="HIS37556.1"/>
    </source>
</evidence>
<proteinExistence type="predicted"/>
<accession>A0A9D1F137</accession>
<feature type="chain" id="PRO_5038498555" description="Bacterial Ig-like domain-containing protein" evidence="1">
    <location>
        <begin position="39"/>
        <end position="234"/>
    </location>
</feature>
<feature type="non-terminal residue" evidence="2">
    <location>
        <position position="234"/>
    </location>
</feature>
<keyword evidence="1" id="KW-0732">Signal</keyword>
<comment type="caution">
    <text evidence="2">The sequence shown here is derived from an EMBL/GenBank/DDBJ whole genome shotgun (WGS) entry which is preliminary data.</text>
</comment>
<protein>
    <recommendedName>
        <fullName evidence="4">Bacterial Ig-like domain-containing protein</fullName>
    </recommendedName>
</protein>